<keyword evidence="4" id="KW-1185">Reference proteome</keyword>
<dbReference type="Proteomes" id="UP000297318">
    <property type="component" value="Unassembled WGS sequence"/>
</dbReference>
<reference evidence="3 4" key="1">
    <citation type="submission" date="2018-11" db="EMBL/GenBank/DDBJ databases">
        <title>Complete genome sequencing of the Actinobacteria Serinibacter sp. K3-2.</title>
        <authorList>
            <person name="Rakitin A.L."/>
            <person name="Beletsky A.V."/>
            <person name="Mardanov A.V."/>
            <person name="Ravin N.V."/>
            <person name="Gromova A.S."/>
            <person name="Filippova S.N."/>
            <person name="Gal'Chenko V.F."/>
        </authorList>
    </citation>
    <scope>NUCLEOTIDE SEQUENCE [LARGE SCALE GENOMIC DNA]</scope>
    <source>
        <strain evidence="3 4">K3-2</strain>
    </source>
</reference>
<accession>A0A4Z1E2V3</accession>
<comment type="similarity">
    <text evidence="1">Belongs to the enoyl-CoA hydratase/isomerase family.</text>
</comment>
<evidence type="ECO:0000313" key="4">
    <source>
        <dbReference type="Proteomes" id="UP000297318"/>
    </source>
</evidence>
<dbReference type="GO" id="GO:0004312">
    <property type="term" value="F:fatty acid synthase activity"/>
    <property type="evidence" value="ECO:0007669"/>
    <property type="project" value="InterPro"/>
</dbReference>
<evidence type="ECO:0000259" key="2">
    <source>
        <dbReference type="Pfam" id="PF01575"/>
    </source>
</evidence>
<dbReference type="SUPFAM" id="SSF54637">
    <property type="entry name" value="Thioesterase/thiol ester dehydrase-isomerase"/>
    <property type="match status" value="2"/>
</dbReference>
<proteinExistence type="inferred from homology"/>
<evidence type="ECO:0000313" key="3">
    <source>
        <dbReference type="EMBL" id="TGO05570.1"/>
    </source>
</evidence>
<comment type="caution">
    <text evidence="3">The sequence shown here is derived from an EMBL/GenBank/DDBJ whole genome shotgun (WGS) entry which is preliminary data.</text>
</comment>
<dbReference type="Gene3D" id="3.10.129.10">
    <property type="entry name" value="Hotdog Thioesterase"/>
    <property type="match status" value="1"/>
</dbReference>
<dbReference type="Pfam" id="PF01575">
    <property type="entry name" value="MaoC_dehydratas"/>
    <property type="match status" value="1"/>
</dbReference>
<dbReference type="GO" id="GO:0006633">
    <property type="term" value="P:fatty acid biosynthetic process"/>
    <property type="evidence" value="ECO:0007669"/>
    <property type="project" value="InterPro"/>
</dbReference>
<dbReference type="InterPro" id="IPR003965">
    <property type="entry name" value="Fatty_acid_synthase"/>
</dbReference>
<organism evidence="3 4">
    <name type="scientific">Serinibacter arcticus</name>
    <dbReference type="NCBI Taxonomy" id="1655435"/>
    <lineage>
        <taxon>Bacteria</taxon>
        <taxon>Bacillati</taxon>
        <taxon>Actinomycetota</taxon>
        <taxon>Actinomycetes</taxon>
        <taxon>Micrococcales</taxon>
        <taxon>Beutenbergiaceae</taxon>
        <taxon>Serinibacter</taxon>
    </lineage>
</organism>
<dbReference type="PRINTS" id="PR01483">
    <property type="entry name" value="FASYNTHASE"/>
</dbReference>
<gene>
    <name evidence="3" type="ORF">SERN_1574</name>
</gene>
<dbReference type="GO" id="GO:0005835">
    <property type="term" value="C:fatty acid synthase complex"/>
    <property type="evidence" value="ECO:0007669"/>
    <property type="project" value="InterPro"/>
</dbReference>
<sequence length="335" mass="35580">MSRDGEWIGDWLDEPGAETAERASAASDAVPERIETLAAVPNPGAVYLGALGRAGRAIVTTSSLTTSLPDVALRADLTLDRERLDAYAHLVGERALDTAPPGFVHVSVFGLQLALMGRGDFPLPMLGMVHVANRIEQLRPAGVGETLTATTWARRLVSRPVGDGMGTQVDLVTEVRAGGELVWQGVSTYLARSTQISGLTVLDRPEHPEFVAPTPTGGWDTTLRLSKDYAAVSGDRNPIHTSRLAARGFGYRSTIAHGMDTAARALAALGPRRGDAFTWSVEFAAPVLVPGRVAVGVERRDDVDPADGGTRAGYALTVWDPRRGRLHVASTLAHA</sequence>
<dbReference type="RefSeq" id="WP_135849556.1">
    <property type="nucleotide sequence ID" value="NZ_RHPJ01000002.1"/>
</dbReference>
<dbReference type="PANTHER" id="PTHR43841:SF3">
    <property type="entry name" value="(3R)-HYDROXYACYL-ACP DEHYDRATASE SUBUNIT HADB"/>
    <property type="match status" value="1"/>
</dbReference>
<dbReference type="EMBL" id="RHPJ01000002">
    <property type="protein sequence ID" value="TGO05570.1"/>
    <property type="molecule type" value="Genomic_DNA"/>
</dbReference>
<dbReference type="PANTHER" id="PTHR43841">
    <property type="entry name" value="3-HYDROXYACYL-THIOESTER DEHYDRATASE HTDX-RELATED"/>
    <property type="match status" value="1"/>
</dbReference>
<evidence type="ECO:0000256" key="1">
    <source>
        <dbReference type="ARBA" id="ARBA00005254"/>
    </source>
</evidence>
<dbReference type="InterPro" id="IPR029069">
    <property type="entry name" value="HotDog_dom_sf"/>
</dbReference>
<dbReference type="OrthoDB" id="9774179at2"/>
<protein>
    <submittedName>
        <fullName evidence="3">Acyl dehydratase</fullName>
    </submittedName>
</protein>
<feature type="domain" description="MaoC-like" evidence="2">
    <location>
        <begin position="227"/>
        <end position="301"/>
    </location>
</feature>
<dbReference type="InterPro" id="IPR002539">
    <property type="entry name" value="MaoC-like_dom"/>
</dbReference>
<name>A0A4Z1E2V3_9MICO</name>
<dbReference type="AlphaFoldDB" id="A0A4Z1E2V3"/>